<dbReference type="Gramene" id="mRNA:HanXRQr2_Chr17g0828111">
    <property type="protein sequence ID" value="CDS:HanXRQr2_Chr17g0828111.1"/>
    <property type="gene ID" value="HanXRQr2_Chr17g0828111"/>
</dbReference>
<gene>
    <name evidence="2" type="ORF">HannXRQ_Chr17g0568101</name>
    <name evidence="1" type="ORF">HanXRQr2_Chr17g0828111</name>
</gene>
<dbReference type="Proteomes" id="UP000215914">
    <property type="component" value="Chromosome 17"/>
</dbReference>
<accession>A0A251RUS6</accession>
<dbReference type="AlphaFoldDB" id="A0A251RUS6"/>
<reference evidence="2" key="2">
    <citation type="submission" date="2017-02" db="EMBL/GenBank/DDBJ databases">
        <title>Sunflower complete genome.</title>
        <authorList>
            <person name="Langlade N."/>
            <person name="Munos S."/>
        </authorList>
    </citation>
    <scope>NUCLEOTIDE SEQUENCE [LARGE SCALE GENOMIC DNA]</scope>
    <source>
        <tissue evidence="2">Leaves</tissue>
    </source>
</reference>
<dbReference type="InParanoid" id="A0A251RUS6"/>
<reference evidence="1" key="3">
    <citation type="submission" date="2020-06" db="EMBL/GenBank/DDBJ databases">
        <title>Helianthus annuus Genome sequencing and assembly Release 2.</title>
        <authorList>
            <person name="Gouzy J."/>
            <person name="Langlade N."/>
            <person name="Munos S."/>
        </authorList>
    </citation>
    <scope>NUCLEOTIDE SEQUENCE</scope>
    <source>
        <tissue evidence="1">Leaves</tissue>
    </source>
</reference>
<organism evidence="2 3">
    <name type="scientific">Helianthus annuus</name>
    <name type="common">Common sunflower</name>
    <dbReference type="NCBI Taxonomy" id="4232"/>
    <lineage>
        <taxon>Eukaryota</taxon>
        <taxon>Viridiplantae</taxon>
        <taxon>Streptophyta</taxon>
        <taxon>Embryophyta</taxon>
        <taxon>Tracheophyta</taxon>
        <taxon>Spermatophyta</taxon>
        <taxon>Magnoliopsida</taxon>
        <taxon>eudicotyledons</taxon>
        <taxon>Gunneridae</taxon>
        <taxon>Pentapetalae</taxon>
        <taxon>asterids</taxon>
        <taxon>campanulids</taxon>
        <taxon>Asterales</taxon>
        <taxon>Asteraceae</taxon>
        <taxon>Asteroideae</taxon>
        <taxon>Heliantheae alliance</taxon>
        <taxon>Heliantheae</taxon>
        <taxon>Helianthus</taxon>
    </lineage>
</organism>
<evidence type="ECO:0000313" key="1">
    <source>
        <dbReference type="EMBL" id="KAF5757553.1"/>
    </source>
</evidence>
<name>A0A251RUS6_HELAN</name>
<evidence type="ECO:0000313" key="3">
    <source>
        <dbReference type="Proteomes" id="UP000215914"/>
    </source>
</evidence>
<protein>
    <submittedName>
        <fullName evidence="2">Uncharacterized protein</fullName>
    </submittedName>
</protein>
<dbReference type="EMBL" id="MNCJ02000332">
    <property type="protein sequence ID" value="KAF5757553.1"/>
    <property type="molecule type" value="Genomic_DNA"/>
</dbReference>
<dbReference type="EMBL" id="CM007906">
    <property type="protein sequence ID" value="OTF87990.1"/>
    <property type="molecule type" value="Genomic_DNA"/>
</dbReference>
<evidence type="ECO:0000313" key="2">
    <source>
        <dbReference type="EMBL" id="OTF87990.1"/>
    </source>
</evidence>
<proteinExistence type="predicted"/>
<sequence>MDLAETFPIWLQCFIVSCKTTCAVHRFLNDWIWEREFSHTPKCRLWLTMRRWWSSWWRV</sequence>
<keyword evidence="3" id="KW-1185">Reference proteome</keyword>
<reference evidence="1 3" key="1">
    <citation type="journal article" date="2017" name="Nature">
        <title>The sunflower genome provides insights into oil metabolism, flowering and Asterid evolution.</title>
        <authorList>
            <person name="Badouin H."/>
            <person name="Gouzy J."/>
            <person name="Grassa C.J."/>
            <person name="Murat F."/>
            <person name="Staton S.E."/>
            <person name="Cottret L."/>
            <person name="Lelandais-Briere C."/>
            <person name="Owens G.L."/>
            <person name="Carrere S."/>
            <person name="Mayjonade B."/>
            <person name="Legrand L."/>
            <person name="Gill N."/>
            <person name="Kane N.C."/>
            <person name="Bowers J.E."/>
            <person name="Hubner S."/>
            <person name="Bellec A."/>
            <person name="Berard A."/>
            <person name="Berges H."/>
            <person name="Blanchet N."/>
            <person name="Boniface M.C."/>
            <person name="Brunel D."/>
            <person name="Catrice O."/>
            <person name="Chaidir N."/>
            <person name="Claudel C."/>
            <person name="Donnadieu C."/>
            <person name="Faraut T."/>
            <person name="Fievet G."/>
            <person name="Helmstetter N."/>
            <person name="King M."/>
            <person name="Knapp S.J."/>
            <person name="Lai Z."/>
            <person name="Le Paslier M.C."/>
            <person name="Lippi Y."/>
            <person name="Lorenzon L."/>
            <person name="Mandel J.R."/>
            <person name="Marage G."/>
            <person name="Marchand G."/>
            <person name="Marquand E."/>
            <person name="Bret-Mestries E."/>
            <person name="Morien E."/>
            <person name="Nambeesan S."/>
            <person name="Nguyen T."/>
            <person name="Pegot-Espagnet P."/>
            <person name="Pouilly N."/>
            <person name="Raftis F."/>
            <person name="Sallet E."/>
            <person name="Schiex T."/>
            <person name="Thomas J."/>
            <person name="Vandecasteele C."/>
            <person name="Vares D."/>
            <person name="Vear F."/>
            <person name="Vautrin S."/>
            <person name="Crespi M."/>
            <person name="Mangin B."/>
            <person name="Burke J.M."/>
            <person name="Salse J."/>
            <person name="Munos S."/>
            <person name="Vincourt P."/>
            <person name="Rieseberg L.H."/>
            <person name="Langlade N.B."/>
        </authorList>
    </citation>
    <scope>NUCLEOTIDE SEQUENCE [LARGE SCALE GENOMIC DNA]</scope>
    <source>
        <strain evidence="3">cv. SF193</strain>
        <tissue evidence="1">Leaves</tissue>
    </source>
</reference>